<name>A0ABP3T157_9SPHN</name>
<evidence type="ECO:0000256" key="1">
    <source>
        <dbReference type="SAM" id="MobiDB-lite"/>
    </source>
</evidence>
<feature type="region of interest" description="Disordered" evidence="1">
    <location>
        <begin position="1"/>
        <end position="26"/>
    </location>
</feature>
<reference evidence="3" key="1">
    <citation type="journal article" date="2019" name="Int. J. Syst. Evol. Microbiol.">
        <title>The Global Catalogue of Microorganisms (GCM) 10K type strain sequencing project: providing services to taxonomists for standard genome sequencing and annotation.</title>
        <authorList>
            <consortium name="The Broad Institute Genomics Platform"/>
            <consortium name="The Broad Institute Genome Sequencing Center for Infectious Disease"/>
            <person name="Wu L."/>
            <person name="Ma J."/>
        </authorList>
    </citation>
    <scope>NUCLEOTIDE SEQUENCE [LARGE SCALE GENOMIC DNA]</scope>
    <source>
        <strain evidence="3">JCM 14603</strain>
    </source>
</reference>
<keyword evidence="3" id="KW-1185">Reference proteome</keyword>
<protein>
    <submittedName>
        <fullName evidence="2">Uncharacterized protein</fullName>
    </submittedName>
</protein>
<dbReference type="EMBL" id="BAAAES010000009">
    <property type="protein sequence ID" value="GAA0673080.1"/>
    <property type="molecule type" value="Genomic_DNA"/>
</dbReference>
<organism evidence="2 3">
    <name type="scientific">Sphingomonas insulae</name>
    <dbReference type="NCBI Taxonomy" id="424800"/>
    <lineage>
        <taxon>Bacteria</taxon>
        <taxon>Pseudomonadati</taxon>
        <taxon>Pseudomonadota</taxon>
        <taxon>Alphaproteobacteria</taxon>
        <taxon>Sphingomonadales</taxon>
        <taxon>Sphingomonadaceae</taxon>
        <taxon>Sphingomonas</taxon>
    </lineage>
</organism>
<comment type="caution">
    <text evidence="2">The sequence shown here is derived from an EMBL/GenBank/DDBJ whole genome shotgun (WGS) entry which is preliminary data.</text>
</comment>
<evidence type="ECO:0000313" key="3">
    <source>
        <dbReference type="Proteomes" id="UP001500238"/>
    </source>
</evidence>
<dbReference type="Proteomes" id="UP001500238">
    <property type="component" value="Unassembled WGS sequence"/>
</dbReference>
<sequence length="61" mass="6463">MARRALETGGAAAEPQSRDRHIAGTHRSCILPSPVTLLDGMIRISDIDVNNSLGRNVHAGS</sequence>
<evidence type="ECO:0000313" key="2">
    <source>
        <dbReference type="EMBL" id="GAA0673080.1"/>
    </source>
</evidence>
<gene>
    <name evidence="2" type="ORF">GCM10009102_25760</name>
</gene>
<proteinExistence type="predicted"/>
<accession>A0ABP3T157</accession>